<gene>
    <name evidence="1" type="ORF">LX64_00745</name>
</gene>
<proteinExistence type="predicted"/>
<evidence type="ECO:0000313" key="1">
    <source>
        <dbReference type="EMBL" id="RAJ11137.1"/>
    </source>
</evidence>
<dbReference type="EMBL" id="QLLL01000001">
    <property type="protein sequence ID" value="RAJ11137.1"/>
    <property type="molecule type" value="Genomic_DNA"/>
</dbReference>
<reference evidence="1 2" key="1">
    <citation type="submission" date="2018-06" db="EMBL/GenBank/DDBJ databases">
        <title>Genomic Encyclopedia of Archaeal and Bacterial Type Strains, Phase II (KMG-II): from individual species to whole genera.</title>
        <authorList>
            <person name="Goeker M."/>
        </authorList>
    </citation>
    <scope>NUCLEOTIDE SEQUENCE [LARGE SCALE GENOMIC DNA]</scope>
    <source>
        <strain evidence="1 2">DSM 23857</strain>
    </source>
</reference>
<dbReference type="RefSeq" id="WP_111596233.1">
    <property type="nucleotide sequence ID" value="NZ_QLLL01000001.1"/>
</dbReference>
<organism evidence="1 2">
    <name type="scientific">Chitinophaga skermanii</name>
    <dbReference type="NCBI Taxonomy" id="331697"/>
    <lineage>
        <taxon>Bacteria</taxon>
        <taxon>Pseudomonadati</taxon>
        <taxon>Bacteroidota</taxon>
        <taxon>Chitinophagia</taxon>
        <taxon>Chitinophagales</taxon>
        <taxon>Chitinophagaceae</taxon>
        <taxon>Chitinophaga</taxon>
    </lineage>
</organism>
<keyword evidence="2" id="KW-1185">Reference proteome</keyword>
<dbReference type="Proteomes" id="UP000249547">
    <property type="component" value="Unassembled WGS sequence"/>
</dbReference>
<accession>A0A327RB28</accession>
<protein>
    <submittedName>
        <fullName evidence="1">Uncharacterized protein</fullName>
    </submittedName>
</protein>
<evidence type="ECO:0000313" key="2">
    <source>
        <dbReference type="Proteomes" id="UP000249547"/>
    </source>
</evidence>
<comment type="caution">
    <text evidence="1">The sequence shown here is derived from an EMBL/GenBank/DDBJ whole genome shotgun (WGS) entry which is preliminary data.</text>
</comment>
<name>A0A327RB28_9BACT</name>
<dbReference type="AlphaFoldDB" id="A0A327RB28"/>
<sequence length="131" mass="14743">MQRISQEASLHPTKEESTWLAKLCKENPACIPSNNIERISNPEGQLLVSKLTLSQEELDKAGILYIDLAFYTSALDYSITYSVEKKDGTKSSGTFIVYNNNHSLHSFDTQKGKTTITSVFRNGKKILQMPR</sequence>